<dbReference type="eggNOG" id="KOG2155">
    <property type="taxonomic scope" value="Eukaryota"/>
</dbReference>
<dbReference type="Proteomes" id="UP000001514">
    <property type="component" value="Unassembled WGS sequence"/>
</dbReference>
<dbReference type="STRING" id="88036.D8SRL6"/>
<sequence length="844" mass="96229">MEYREFVETHGILLAAAGLPGDLYGKLHHKLVNDVLDGGSVFEIEECENGRQRRLLLAGDGIGKESDVFLVDHAWSFRLPDARKQLETIPGLAERMAELMCVAGDQDDQENEIDADESHEDKEEELAKKLGGDEEPLWLELDELGIDDEKLESLDLATACPNLIALSLWGNGLECADVLLNVLSGLRSLRGLWLNENPVASSEVILKDLPDACPSLEIYNSKLLGDFGWWSIGFCCGLIDSENPLGSEGLLEDVENIDLSNRGIRKLPTKGFNHVVLPKLTSLNLRGNSFEDVSSGDLLQALKSFPLLKSLEIDIPGALGNSALKLSNDLPKLLEINGVAVVKILEEEKDFVDTRLKQHFPLWSPEEPLSERVLRAMWRYIMTYRLADEVKLDEMPVWYVMDELGSAVRHSDEPNVKFAPFMFLPDGSMNSAVSYTLMWPTKNITKGEECTRDYLLGFDEKKQRSARLTAWFHTPEAYFEQAYKDHHQKIHPSKKPTDIISTSQHSNGNKRHFTVYSDIPQVMDFLNRPEFTLIDDPSKADIIWASWQLDEDACKAFGLNQDQFTNQFPFEACIVMKHNLAETMRLAYGNPEWLPTTYNLESHLAALIGDYNAREKRGDDNLWILKPWNMARTIDTTVTRSLPAIIRHMETGPKICQKYIETPALFRGKKFDLRYVVLLRCLQPLQLFLCNVFWIRLALNDYTLDESSLSDYETHFTVMNYRNKLNHVNTHDFVPEFEKEHNVNWRDIHERVREMLRAVFEAASTIHPEMHSPKSRAIYGVDVMLDTNFHPKLLEVTYCPDCTRACKYDVKKVVGDNTVMKGADFFNNVFGCLFLNEAQDMTPL</sequence>
<feature type="domain" description="Tubulin--tyrosine ligase-like protein 12 SET-like" evidence="2">
    <location>
        <begin position="65"/>
        <end position="145"/>
    </location>
</feature>
<feature type="compositionally biased region" description="Acidic residues" evidence="1">
    <location>
        <begin position="109"/>
        <end position="118"/>
    </location>
</feature>
<proteinExistence type="predicted"/>
<dbReference type="PANTHER" id="PTHR46088">
    <property type="entry name" value="TUBULIN--TYROSINE LIGASE-LIKE PROTEIN 12"/>
    <property type="match status" value="1"/>
</dbReference>
<dbReference type="AlphaFoldDB" id="D8SRL6"/>
<organism evidence="4">
    <name type="scientific">Selaginella moellendorffii</name>
    <name type="common">Spikemoss</name>
    <dbReference type="NCBI Taxonomy" id="88036"/>
    <lineage>
        <taxon>Eukaryota</taxon>
        <taxon>Viridiplantae</taxon>
        <taxon>Streptophyta</taxon>
        <taxon>Embryophyta</taxon>
        <taxon>Tracheophyta</taxon>
        <taxon>Lycopodiopsida</taxon>
        <taxon>Selaginellales</taxon>
        <taxon>Selaginellaceae</taxon>
        <taxon>Selaginella</taxon>
    </lineage>
</organism>
<dbReference type="InterPro" id="IPR057954">
    <property type="entry name" value="SET_TTL12"/>
</dbReference>
<dbReference type="OMA" id="CGMEDAI"/>
<dbReference type="EMBL" id="GL377635">
    <property type="protein sequence ID" value="EFJ12955.1"/>
    <property type="molecule type" value="Genomic_DNA"/>
</dbReference>
<dbReference type="FunCoup" id="D8SRL6">
    <property type="interactions" value="3646"/>
</dbReference>
<dbReference type="PANTHER" id="PTHR46088:SF1">
    <property type="entry name" value="TUBULIN--TYROSINE LIGASE-LIKE PROTEIN 12"/>
    <property type="match status" value="1"/>
</dbReference>
<dbReference type="Gene3D" id="3.80.10.10">
    <property type="entry name" value="Ribonuclease Inhibitor"/>
    <property type="match status" value="2"/>
</dbReference>
<accession>D8SRL6</accession>
<dbReference type="Pfam" id="PF03133">
    <property type="entry name" value="TTL"/>
    <property type="match status" value="1"/>
</dbReference>
<dbReference type="PROSITE" id="PS51221">
    <property type="entry name" value="TTL"/>
    <property type="match status" value="1"/>
</dbReference>
<dbReference type="OrthoDB" id="202825at2759"/>
<evidence type="ECO:0000313" key="4">
    <source>
        <dbReference type="Proteomes" id="UP000001514"/>
    </source>
</evidence>
<keyword evidence="4" id="KW-1185">Reference proteome</keyword>
<dbReference type="InterPro" id="IPR032675">
    <property type="entry name" value="LRR_dom_sf"/>
</dbReference>
<dbReference type="InterPro" id="IPR004344">
    <property type="entry name" value="TTL/TTLL_fam"/>
</dbReference>
<dbReference type="Gene3D" id="3.30.470.20">
    <property type="entry name" value="ATP-grasp fold, B domain"/>
    <property type="match status" value="1"/>
</dbReference>
<name>D8SRL6_SELML</name>
<evidence type="ECO:0000259" key="2">
    <source>
        <dbReference type="Pfam" id="PF25556"/>
    </source>
</evidence>
<evidence type="ECO:0000313" key="3">
    <source>
        <dbReference type="EMBL" id="EFJ12955.1"/>
    </source>
</evidence>
<feature type="domain" description="Tubulin--tyrosine ligase-like protein 12 SET-like" evidence="2">
    <location>
        <begin position="365"/>
        <end position="473"/>
    </location>
</feature>
<dbReference type="SUPFAM" id="SSF52047">
    <property type="entry name" value="RNI-like"/>
    <property type="match status" value="1"/>
</dbReference>
<dbReference type="Gramene" id="EFJ12955">
    <property type="protein sequence ID" value="EFJ12955"/>
    <property type="gene ID" value="SELMODRAFT_123017"/>
</dbReference>
<dbReference type="GO" id="GO:0005737">
    <property type="term" value="C:cytoplasm"/>
    <property type="evidence" value="ECO:0000318"/>
    <property type="project" value="GO_Central"/>
</dbReference>
<dbReference type="HOGENOM" id="CLU_018324_0_0_1"/>
<feature type="region of interest" description="Disordered" evidence="1">
    <location>
        <begin position="109"/>
        <end position="129"/>
    </location>
</feature>
<feature type="compositionally biased region" description="Basic and acidic residues" evidence="1">
    <location>
        <begin position="119"/>
        <end position="129"/>
    </location>
</feature>
<dbReference type="InterPro" id="IPR027749">
    <property type="entry name" value="TTLL12"/>
</dbReference>
<dbReference type="Pfam" id="PF25556">
    <property type="entry name" value="SET_TTL"/>
    <property type="match status" value="2"/>
</dbReference>
<evidence type="ECO:0000256" key="1">
    <source>
        <dbReference type="SAM" id="MobiDB-lite"/>
    </source>
</evidence>
<protein>
    <recommendedName>
        <fullName evidence="2">Tubulin--tyrosine ligase-like protein 12 SET-like domain-containing protein</fullName>
    </recommendedName>
</protein>
<dbReference type="KEGG" id="smo:SELMODRAFT_123017"/>
<gene>
    <name evidence="3" type="ORF">SELMODRAFT_123017</name>
</gene>
<dbReference type="SUPFAM" id="SSF56059">
    <property type="entry name" value="Glutathione synthetase ATP-binding domain-like"/>
    <property type="match status" value="1"/>
</dbReference>
<dbReference type="InterPro" id="IPR001611">
    <property type="entry name" value="Leu-rich_rpt"/>
</dbReference>
<reference evidence="3 4" key="1">
    <citation type="journal article" date="2011" name="Science">
        <title>The Selaginella genome identifies genetic changes associated with the evolution of vascular plants.</title>
        <authorList>
            <person name="Banks J.A."/>
            <person name="Nishiyama T."/>
            <person name="Hasebe M."/>
            <person name="Bowman J.L."/>
            <person name="Gribskov M."/>
            <person name="dePamphilis C."/>
            <person name="Albert V.A."/>
            <person name="Aono N."/>
            <person name="Aoyama T."/>
            <person name="Ambrose B.A."/>
            <person name="Ashton N.W."/>
            <person name="Axtell M.J."/>
            <person name="Barker E."/>
            <person name="Barker M.S."/>
            <person name="Bennetzen J.L."/>
            <person name="Bonawitz N.D."/>
            <person name="Chapple C."/>
            <person name="Cheng C."/>
            <person name="Correa L.G."/>
            <person name="Dacre M."/>
            <person name="DeBarry J."/>
            <person name="Dreyer I."/>
            <person name="Elias M."/>
            <person name="Engstrom E.M."/>
            <person name="Estelle M."/>
            <person name="Feng L."/>
            <person name="Finet C."/>
            <person name="Floyd S.K."/>
            <person name="Frommer W.B."/>
            <person name="Fujita T."/>
            <person name="Gramzow L."/>
            <person name="Gutensohn M."/>
            <person name="Harholt J."/>
            <person name="Hattori M."/>
            <person name="Heyl A."/>
            <person name="Hirai T."/>
            <person name="Hiwatashi Y."/>
            <person name="Ishikawa M."/>
            <person name="Iwata M."/>
            <person name="Karol K.G."/>
            <person name="Koehler B."/>
            <person name="Kolukisaoglu U."/>
            <person name="Kubo M."/>
            <person name="Kurata T."/>
            <person name="Lalonde S."/>
            <person name="Li K."/>
            <person name="Li Y."/>
            <person name="Litt A."/>
            <person name="Lyons E."/>
            <person name="Manning G."/>
            <person name="Maruyama T."/>
            <person name="Michael T.P."/>
            <person name="Mikami K."/>
            <person name="Miyazaki S."/>
            <person name="Morinaga S."/>
            <person name="Murata T."/>
            <person name="Mueller-Roeber B."/>
            <person name="Nelson D.R."/>
            <person name="Obara M."/>
            <person name="Oguri Y."/>
            <person name="Olmstead R.G."/>
            <person name="Onodera N."/>
            <person name="Petersen B.L."/>
            <person name="Pils B."/>
            <person name="Prigge M."/>
            <person name="Rensing S.A."/>
            <person name="Riano-Pachon D.M."/>
            <person name="Roberts A.W."/>
            <person name="Sato Y."/>
            <person name="Scheller H.V."/>
            <person name="Schulz B."/>
            <person name="Schulz C."/>
            <person name="Shakirov E.V."/>
            <person name="Shibagaki N."/>
            <person name="Shinohara N."/>
            <person name="Shippen D.E."/>
            <person name="Soerensen I."/>
            <person name="Sotooka R."/>
            <person name="Sugimoto N."/>
            <person name="Sugita M."/>
            <person name="Sumikawa N."/>
            <person name="Tanurdzic M."/>
            <person name="Theissen G."/>
            <person name="Ulvskov P."/>
            <person name="Wakazuki S."/>
            <person name="Weng J.K."/>
            <person name="Willats W.W."/>
            <person name="Wipf D."/>
            <person name="Wolf P.G."/>
            <person name="Yang L."/>
            <person name="Zimmer A.D."/>
            <person name="Zhu Q."/>
            <person name="Mitros T."/>
            <person name="Hellsten U."/>
            <person name="Loque D."/>
            <person name="Otillar R."/>
            <person name="Salamov A."/>
            <person name="Schmutz J."/>
            <person name="Shapiro H."/>
            <person name="Lindquist E."/>
            <person name="Lucas S."/>
            <person name="Rokhsar D."/>
            <person name="Grigoriev I.V."/>
        </authorList>
    </citation>
    <scope>NUCLEOTIDE SEQUENCE [LARGE SCALE GENOMIC DNA]</scope>
</reference>
<dbReference type="InParanoid" id="D8SRL6"/>
<dbReference type="PROSITE" id="PS51450">
    <property type="entry name" value="LRR"/>
    <property type="match status" value="1"/>
</dbReference>